<organism evidence="2 3">
    <name type="scientific">Platanthera zijinensis</name>
    <dbReference type="NCBI Taxonomy" id="2320716"/>
    <lineage>
        <taxon>Eukaryota</taxon>
        <taxon>Viridiplantae</taxon>
        <taxon>Streptophyta</taxon>
        <taxon>Embryophyta</taxon>
        <taxon>Tracheophyta</taxon>
        <taxon>Spermatophyta</taxon>
        <taxon>Magnoliopsida</taxon>
        <taxon>Liliopsida</taxon>
        <taxon>Asparagales</taxon>
        <taxon>Orchidaceae</taxon>
        <taxon>Orchidoideae</taxon>
        <taxon>Orchideae</taxon>
        <taxon>Orchidinae</taxon>
        <taxon>Platanthera</taxon>
    </lineage>
</organism>
<proteinExistence type="predicted"/>
<comment type="caution">
    <text evidence="2">The sequence shown here is derived from an EMBL/GenBank/DDBJ whole genome shotgun (WGS) entry which is preliminary data.</text>
</comment>
<evidence type="ECO:0000313" key="2">
    <source>
        <dbReference type="EMBL" id="KAK8921055.1"/>
    </source>
</evidence>
<dbReference type="InterPro" id="IPR008700">
    <property type="entry name" value="TypeIII_avirulence_cleave"/>
</dbReference>
<name>A0AAP0FWR1_9ASPA</name>
<dbReference type="PANTHER" id="PTHR33882">
    <property type="entry name" value="PATHOGENIC TYPE III EFFECTOR AVIRULENCE FACTOR AVR AVRRPT-CLEAVAGE: CLEAVAGE SITE PROTEIN"/>
    <property type="match status" value="1"/>
</dbReference>
<dbReference type="PANTHER" id="PTHR33882:SF2">
    <property type="entry name" value="EXPRESSED PROTEIN"/>
    <property type="match status" value="1"/>
</dbReference>
<dbReference type="Pfam" id="PF05627">
    <property type="entry name" value="AvrRpt-cleavage"/>
    <property type="match status" value="1"/>
</dbReference>
<dbReference type="EMBL" id="JBBWWQ010000018">
    <property type="protein sequence ID" value="KAK8921055.1"/>
    <property type="molecule type" value="Genomic_DNA"/>
</dbReference>
<dbReference type="AlphaFoldDB" id="A0AAP0FWR1"/>
<accession>A0AAP0FWR1</accession>
<reference evidence="2 3" key="1">
    <citation type="journal article" date="2022" name="Nat. Plants">
        <title>Genomes of leafy and leafless Platanthera orchids illuminate the evolution of mycoheterotrophy.</title>
        <authorList>
            <person name="Li M.H."/>
            <person name="Liu K.W."/>
            <person name="Li Z."/>
            <person name="Lu H.C."/>
            <person name="Ye Q.L."/>
            <person name="Zhang D."/>
            <person name="Wang J.Y."/>
            <person name="Li Y.F."/>
            <person name="Zhong Z.M."/>
            <person name="Liu X."/>
            <person name="Yu X."/>
            <person name="Liu D.K."/>
            <person name="Tu X.D."/>
            <person name="Liu B."/>
            <person name="Hao Y."/>
            <person name="Liao X.Y."/>
            <person name="Jiang Y.T."/>
            <person name="Sun W.H."/>
            <person name="Chen J."/>
            <person name="Chen Y.Q."/>
            <person name="Ai Y."/>
            <person name="Zhai J.W."/>
            <person name="Wu S.S."/>
            <person name="Zhou Z."/>
            <person name="Hsiao Y.Y."/>
            <person name="Wu W.L."/>
            <person name="Chen Y.Y."/>
            <person name="Lin Y.F."/>
            <person name="Hsu J.L."/>
            <person name="Li C.Y."/>
            <person name="Wang Z.W."/>
            <person name="Zhao X."/>
            <person name="Zhong W.Y."/>
            <person name="Ma X.K."/>
            <person name="Ma L."/>
            <person name="Huang J."/>
            <person name="Chen G.Z."/>
            <person name="Huang M.Z."/>
            <person name="Huang L."/>
            <person name="Peng D.H."/>
            <person name="Luo Y.B."/>
            <person name="Zou S.Q."/>
            <person name="Chen S.P."/>
            <person name="Lan S."/>
            <person name="Tsai W.C."/>
            <person name="Van de Peer Y."/>
            <person name="Liu Z.J."/>
        </authorList>
    </citation>
    <scope>NUCLEOTIDE SEQUENCE [LARGE SCALE GENOMIC DNA]</scope>
    <source>
        <strain evidence="2">Lor287</strain>
    </source>
</reference>
<gene>
    <name evidence="2" type="ORF">KSP39_PZI020244</name>
</gene>
<protein>
    <recommendedName>
        <fullName evidence="1">RIN4 pathogenic type III effector avirulence factor Avr cleavage site domain-containing protein</fullName>
    </recommendedName>
</protein>
<feature type="domain" description="RIN4 pathogenic type III effector avirulence factor Avr cleavage site" evidence="1">
    <location>
        <begin position="12"/>
        <end position="42"/>
    </location>
</feature>
<evidence type="ECO:0000259" key="1">
    <source>
        <dbReference type="Pfam" id="PF05627"/>
    </source>
</evidence>
<keyword evidence="3" id="KW-1185">Reference proteome</keyword>
<sequence>MEKSSEMARAEWLSVPAFGEWEKQHGMPDYSLDFSKIREMRKQNKSDYSRISVGNDDELLHQPKAASAESLGGHAVPAAIRRQHTPPGRKKFRSYFVCCIGA</sequence>
<dbReference type="Proteomes" id="UP001418222">
    <property type="component" value="Unassembled WGS sequence"/>
</dbReference>
<evidence type="ECO:0000313" key="3">
    <source>
        <dbReference type="Proteomes" id="UP001418222"/>
    </source>
</evidence>